<dbReference type="GO" id="GO:0004386">
    <property type="term" value="F:helicase activity"/>
    <property type="evidence" value="ECO:0007669"/>
    <property type="project" value="UniProtKB-KW"/>
</dbReference>
<sequence>MTNLVLSSSFFTSFMELPKHAQDKVRDFFEKFCKNPNLPGIRFKSINKHNGKQLYSVRINDNYRGIICKDENDSIIHLLCVDKHDDAYEWADSKKQLNGEPATILFYGKDYYKENGITLKQGTKLFARISNKDLLYLGVPQQHLSLIRGISDINTFQTFKDLLPENVYANLEWLAYGYHINDLRENDKKIRLKLFDFINIQVLQPCLVHPDLDEDKKESIRDTIRMLQNKKTVKEIVDFIDDALDRKRGKEMHSALKACGLTTFEDIESDIREMAYNTI</sequence>
<keyword evidence="1" id="KW-0378">Hydrolase</keyword>
<dbReference type="RefSeq" id="WP_015708123.1">
    <property type="nucleotide sequence ID" value="NC_015578.1"/>
</dbReference>
<dbReference type="KEGG" id="tpi:TREPR_2038"/>
<name>F5YJU6_TREPZ</name>
<dbReference type="EMBL" id="CP001843">
    <property type="protein sequence ID" value="AEF84849.1"/>
    <property type="molecule type" value="Genomic_DNA"/>
</dbReference>
<dbReference type="eggNOG" id="COG0210">
    <property type="taxonomic scope" value="Bacteria"/>
</dbReference>
<proteinExistence type="predicted"/>
<dbReference type="Proteomes" id="UP000009223">
    <property type="component" value="Chromosome"/>
</dbReference>
<reference evidence="1 2" key="2">
    <citation type="journal article" date="2011" name="ISME J.">
        <title>RNA-seq reveals cooperative metabolic interactions between two termite-gut spirochete species in co-culture.</title>
        <authorList>
            <person name="Rosenthal A.Z."/>
            <person name="Matson E.G."/>
            <person name="Eldar A."/>
            <person name="Leadbetter J.R."/>
        </authorList>
    </citation>
    <scope>NUCLEOTIDE SEQUENCE [LARGE SCALE GENOMIC DNA]</scope>
    <source>
        <strain evidence="2">ATCC BAA-887 / DSM 12427 / ZAS-2</strain>
    </source>
</reference>
<dbReference type="AlphaFoldDB" id="F5YJU6"/>
<organism evidence="1 2">
    <name type="scientific">Treponema primitia (strain ATCC BAA-887 / DSM 12427 / ZAS-2)</name>
    <dbReference type="NCBI Taxonomy" id="545694"/>
    <lineage>
        <taxon>Bacteria</taxon>
        <taxon>Pseudomonadati</taxon>
        <taxon>Spirochaetota</taxon>
        <taxon>Spirochaetia</taxon>
        <taxon>Spirochaetales</taxon>
        <taxon>Treponemataceae</taxon>
        <taxon>Treponema</taxon>
    </lineage>
</organism>
<keyword evidence="1" id="KW-0347">Helicase</keyword>
<accession>F5YJU6</accession>
<dbReference type="Gene3D" id="3.30.2310.20">
    <property type="entry name" value="RelE-like"/>
    <property type="match status" value="1"/>
</dbReference>
<protein>
    <submittedName>
        <fullName evidence="1">Putative UvrD/REP helicase</fullName>
    </submittedName>
</protein>
<evidence type="ECO:0000313" key="1">
    <source>
        <dbReference type="EMBL" id="AEF84849.1"/>
    </source>
</evidence>
<dbReference type="HOGENOM" id="CLU_997274_0_0_12"/>
<dbReference type="SUPFAM" id="SSF143011">
    <property type="entry name" value="RelE-like"/>
    <property type="match status" value="1"/>
</dbReference>
<keyword evidence="2" id="KW-1185">Reference proteome</keyword>
<reference evidence="2" key="1">
    <citation type="submission" date="2009-12" db="EMBL/GenBank/DDBJ databases">
        <title>Complete sequence of Treponema primitia strain ZAS-2.</title>
        <authorList>
            <person name="Tetu S.G."/>
            <person name="Matson E."/>
            <person name="Ren Q."/>
            <person name="Seshadri R."/>
            <person name="Elbourne L."/>
            <person name="Hassan K.A."/>
            <person name="Durkin A."/>
            <person name="Radune D."/>
            <person name="Mohamoud Y."/>
            <person name="Shay R."/>
            <person name="Jin S."/>
            <person name="Zhang X."/>
            <person name="Lucey K."/>
            <person name="Ballor N.R."/>
            <person name="Ottesen E."/>
            <person name="Rosenthal R."/>
            <person name="Allen A."/>
            <person name="Leadbetter J.R."/>
            <person name="Paulsen I.T."/>
        </authorList>
    </citation>
    <scope>NUCLEOTIDE SEQUENCE [LARGE SCALE GENOMIC DNA]</scope>
    <source>
        <strain evidence="2">ATCC BAA-887 / DSM 12427 / ZAS-2</strain>
    </source>
</reference>
<dbReference type="STRING" id="545694.TREPR_2038"/>
<evidence type="ECO:0000313" key="2">
    <source>
        <dbReference type="Proteomes" id="UP000009223"/>
    </source>
</evidence>
<gene>
    <name evidence="1" type="ordered locus">TREPR_2038</name>
</gene>
<keyword evidence="1" id="KW-0067">ATP-binding</keyword>
<keyword evidence="1" id="KW-0547">Nucleotide-binding</keyword>
<dbReference type="InterPro" id="IPR035093">
    <property type="entry name" value="RelE/ParE_toxin_dom_sf"/>
</dbReference>